<dbReference type="Proteomes" id="UP000694044">
    <property type="component" value="Unassembled WGS sequence"/>
</dbReference>
<evidence type="ECO:0000256" key="1">
    <source>
        <dbReference type="SAM" id="MobiDB-lite"/>
    </source>
</evidence>
<protein>
    <recommendedName>
        <fullName evidence="4">BZIP domain-containing protein</fullName>
    </recommendedName>
</protein>
<evidence type="ECO:0008006" key="4">
    <source>
        <dbReference type="Google" id="ProtNLM"/>
    </source>
</evidence>
<evidence type="ECO:0000313" key="3">
    <source>
        <dbReference type="Proteomes" id="UP000694044"/>
    </source>
</evidence>
<proteinExistence type="predicted"/>
<dbReference type="OrthoDB" id="114863at2759"/>
<feature type="compositionally biased region" description="Low complexity" evidence="1">
    <location>
        <begin position="28"/>
        <end position="54"/>
    </location>
</feature>
<sequence>MSGFLPLEDLEPTLSDVLAFIDTFSSDATTSATSSSSSSDGGSSPRPSAAPQSAVERRKTRKAAASRRCQHKKRAELLALRAQAAALESRLQELRSTGHGRQQLGVTQRWRHRARLEQQLRLQSQQRNRQLLTVLARQNRAAQAVRDVLNNVSTVVNLEEALRTPPPTNAPSVLEGFVPNLHDAIYAELATRLGRLHLDVETKCTSLDAIVVQNVSTGVQVTRDGVTGAPFVELKTAMTTNLGVKQTEQVVMSMKACHHNKFRKYLTELGMKKESEYELRDQKMTVALSTLMLSRSYEDENRLMLVFSSLLCDHPTDTDMRFREEGFILVTRSPTNPQARTVLQSCYRLTPEVNSDPFPPTSSSGTMTQDTEASRLFVLQNLGSMMWSNLQKIQASCIEAQRNAAVIPAAC</sequence>
<dbReference type="AlphaFoldDB" id="A0A8T1W8L1"/>
<keyword evidence="3" id="KW-1185">Reference proteome</keyword>
<feature type="region of interest" description="Disordered" evidence="1">
    <location>
        <begin position="28"/>
        <end position="70"/>
    </location>
</feature>
<gene>
    <name evidence="2" type="ORF">PHYPSEUDO_009836</name>
</gene>
<comment type="caution">
    <text evidence="2">The sequence shown here is derived from an EMBL/GenBank/DDBJ whole genome shotgun (WGS) entry which is preliminary data.</text>
</comment>
<feature type="compositionally biased region" description="Basic residues" evidence="1">
    <location>
        <begin position="58"/>
        <end position="70"/>
    </location>
</feature>
<dbReference type="EMBL" id="JAGDFM010000041">
    <property type="protein sequence ID" value="KAG7389675.1"/>
    <property type="molecule type" value="Genomic_DNA"/>
</dbReference>
<name>A0A8T1W8L1_9STRA</name>
<evidence type="ECO:0000313" key="2">
    <source>
        <dbReference type="EMBL" id="KAG7389675.1"/>
    </source>
</evidence>
<reference evidence="2" key="1">
    <citation type="submission" date="2021-02" db="EMBL/GenBank/DDBJ databases">
        <authorList>
            <person name="Palmer J.M."/>
        </authorList>
    </citation>
    <scope>NUCLEOTIDE SEQUENCE</scope>
    <source>
        <strain evidence="2">SCRP734</strain>
    </source>
</reference>
<organism evidence="2 3">
    <name type="scientific">Phytophthora pseudosyringae</name>
    <dbReference type="NCBI Taxonomy" id="221518"/>
    <lineage>
        <taxon>Eukaryota</taxon>
        <taxon>Sar</taxon>
        <taxon>Stramenopiles</taxon>
        <taxon>Oomycota</taxon>
        <taxon>Peronosporomycetes</taxon>
        <taxon>Peronosporales</taxon>
        <taxon>Peronosporaceae</taxon>
        <taxon>Phytophthora</taxon>
    </lineage>
</organism>
<accession>A0A8T1W8L1</accession>